<dbReference type="RefSeq" id="WP_027445822.1">
    <property type="nucleotide sequence ID" value="NZ_AULJ01000018.1"/>
</dbReference>
<sequence>MSLALLLWTVVIFFTVLLSSYLIYRQPIPTFNAYSFYPPVHSPALRKTYFTLKTYGFLPYTGVQVGRVTVDLALLDVKLAILFYSPEDLLHPVKKRKLEKEKRYLMKHGWTVWQVRERELNRHFHQTMRQIVSLRK</sequence>
<proteinExistence type="predicted"/>
<evidence type="ECO:0000313" key="1">
    <source>
        <dbReference type="EMBL" id="KGX86551.1"/>
    </source>
</evidence>
<organism evidence="1 2">
    <name type="scientific">Pontibacillus marinus BH030004 = DSM 16465</name>
    <dbReference type="NCBI Taxonomy" id="1385511"/>
    <lineage>
        <taxon>Bacteria</taxon>
        <taxon>Bacillati</taxon>
        <taxon>Bacillota</taxon>
        <taxon>Bacilli</taxon>
        <taxon>Bacillales</taxon>
        <taxon>Bacillaceae</taxon>
        <taxon>Pontibacillus</taxon>
    </lineage>
</organism>
<reference evidence="1 2" key="1">
    <citation type="submission" date="2013-08" db="EMBL/GenBank/DDBJ databases">
        <authorList>
            <person name="Huang J."/>
            <person name="Wang G."/>
        </authorList>
    </citation>
    <scope>NUCLEOTIDE SEQUENCE [LARGE SCALE GENOMIC DNA]</scope>
    <source>
        <strain evidence="1 2">BH030004</strain>
    </source>
</reference>
<dbReference type="Proteomes" id="UP000030403">
    <property type="component" value="Unassembled WGS sequence"/>
</dbReference>
<dbReference type="AlphaFoldDB" id="A0A0A5G0C8"/>
<dbReference type="OrthoDB" id="2691723at2"/>
<dbReference type="EMBL" id="AVPF01000030">
    <property type="protein sequence ID" value="KGX86551.1"/>
    <property type="molecule type" value="Genomic_DNA"/>
</dbReference>
<gene>
    <name evidence="1" type="ORF">N783_12060</name>
</gene>
<keyword evidence="2" id="KW-1185">Reference proteome</keyword>
<dbReference type="eggNOG" id="ENOG5032KEN">
    <property type="taxonomic scope" value="Bacteria"/>
</dbReference>
<comment type="caution">
    <text evidence="1">The sequence shown here is derived from an EMBL/GenBank/DDBJ whole genome shotgun (WGS) entry which is preliminary data.</text>
</comment>
<evidence type="ECO:0000313" key="2">
    <source>
        <dbReference type="Proteomes" id="UP000030403"/>
    </source>
</evidence>
<protein>
    <recommendedName>
        <fullName evidence="3">DUF559 domain-containing protein</fullName>
    </recommendedName>
</protein>
<name>A0A0A5G0C8_9BACI</name>
<evidence type="ECO:0008006" key="3">
    <source>
        <dbReference type="Google" id="ProtNLM"/>
    </source>
</evidence>
<accession>A0A0A5G0C8</accession>